<evidence type="ECO:0008006" key="6">
    <source>
        <dbReference type="Google" id="ProtNLM"/>
    </source>
</evidence>
<dbReference type="Proteomes" id="UP001549291">
    <property type="component" value="Unassembled WGS sequence"/>
</dbReference>
<sequence length="107" mass="12208">MVRTKKVTEAPIDWLGAMLARSQLSGIRDQLDNLPDETARVNLSARETLILLCEREVVRKDHRRSRRSTEADPRPGRRHVGSPTARTCCCSRARVRFMLPTSLPPWS</sequence>
<reference evidence="3 5" key="2">
    <citation type="submission" date="2024-06" db="EMBL/GenBank/DDBJ databases">
        <title>Genomic Encyclopedia of Type Strains, Phase V (KMG-V): Genome sequencing to study the core and pangenomes of soil and plant-associated prokaryotes.</title>
        <authorList>
            <person name="Whitman W."/>
        </authorList>
    </citation>
    <scope>NUCLEOTIDE SEQUENCE [LARGE SCALE GENOMIC DNA]</scope>
    <source>
        <strain evidence="3 5">USDA 160</strain>
    </source>
</reference>
<evidence type="ECO:0000313" key="2">
    <source>
        <dbReference type="EMBL" id="APG06709.1"/>
    </source>
</evidence>
<evidence type="ECO:0000313" key="3">
    <source>
        <dbReference type="EMBL" id="MET4725888.1"/>
    </source>
</evidence>
<dbReference type="Proteomes" id="UP000181962">
    <property type="component" value="Chromosome"/>
</dbReference>
<dbReference type="AlphaFoldDB" id="A0A1L3F082"/>
<evidence type="ECO:0000256" key="1">
    <source>
        <dbReference type="SAM" id="MobiDB-lite"/>
    </source>
</evidence>
<accession>A0A1L3F082</accession>
<dbReference type="EMBL" id="JBEPTQ010000002">
    <property type="protein sequence ID" value="MET4725888.1"/>
    <property type="molecule type" value="Genomic_DNA"/>
</dbReference>
<keyword evidence="5" id="KW-1185">Reference proteome</keyword>
<evidence type="ECO:0000313" key="4">
    <source>
        <dbReference type="Proteomes" id="UP000181962"/>
    </source>
</evidence>
<organism evidence="2 4">
    <name type="scientific">Bradyrhizobium japonicum</name>
    <dbReference type="NCBI Taxonomy" id="375"/>
    <lineage>
        <taxon>Bacteria</taxon>
        <taxon>Pseudomonadati</taxon>
        <taxon>Pseudomonadota</taxon>
        <taxon>Alphaproteobacteria</taxon>
        <taxon>Hyphomicrobiales</taxon>
        <taxon>Nitrobacteraceae</taxon>
        <taxon>Bradyrhizobium</taxon>
    </lineage>
</organism>
<gene>
    <name evidence="3" type="ORF">ABIF63_009994</name>
    <name evidence="2" type="ORF">BKD09_00065</name>
</gene>
<feature type="region of interest" description="Disordered" evidence="1">
    <location>
        <begin position="59"/>
        <end position="85"/>
    </location>
</feature>
<dbReference type="EMBL" id="CP017637">
    <property type="protein sequence ID" value="APG06709.1"/>
    <property type="molecule type" value="Genomic_DNA"/>
</dbReference>
<protein>
    <recommendedName>
        <fullName evidence="6">Transposase</fullName>
    </recommendedName>
</protein>
<reference evidence="2 4" key="1">
    <citation type="submission" date="2016-11" db="EMBL/GenBank/DDBJ databases">
        <title>Complete Genome Sequence of Bradyrhizobium sp. strain J5, an isolated from soybean nodule in Hokkaido.</title>
        <authorList>
            <person name="Kanehara K."/>
        </authorList>
    </citation>
    <scope>NUCLEOTIDE SEQUENCE [LARGE SCALE GENOMIC DNA]</scope>
    <source>
        <strain evidence="2 4">J5</strain>
    </source>
</reference>
<proteinExistence type="predicted"/>
<dbReference type="RefSeq" id="WP_014490252.1">
    <property type="nucleotide sequence ID" value="NZ_BJNK01000075.1"/>
</dbReference>
<name>A0A1L3F082_BRAJP</name>
<dbReference type="GeneID" id="92963888"/>
<evidence type="ECO:0000313" key="5">
    <source>
        <dbReference type="Proteomes" id="UP001549291"/>
    </source>
</evidence>